<dbReference type="CDD" id="cd01300">
    <property type="entry name" value="YtcJ_like"/>
    <property type="match status" value="1"/>
</dbReference>
<dbReference type="AlphaFoldDB" id="A0A2A7SCS5"/>
<dbReference type="SUPFAM" id="SSF51338">
    <property type="entry name" value="Composite domain of metallo-dependent hydrolases"/>
    <property type="match status" value="1"/>
</dbReference>
<keyword evidence="2" id="KW-0378">Hydrolase</keyword>
<evidence type="ECO:0000259" key="1">
    <source>
        <dbReference type="Pfam" id="PF07969"/>
    </source>
</evidence>
<sequence>MSENAQFGCACCSPHLMLSAAGPEGTWQDDLLEAIKHLPQPQPPESVLFHGGHIYPNPHDTGLCVEAIGIADHRVVITGTLAEVRAAMAARGVPFREQQLDAEQTLLPGLIEPHAHMVPSALMTTWLDLSAFDEQYLNYGYGIASIKEKLKTAIIKAVHAATDPTRPVWVCGYGIDPSLMTVWTDINKTVLDGIVADAIGHDVSGKPPVAVFLLNASGHIGYASLVALELAKLLDSHPDGVLTELQISVVTAIVPQPSLTTLIGGLRKVMEDANARGITTLFDAGLGMTMGPLEVLVMRALATTSWMTVRVGAALFGNGDNLALWLATYRPELSSAPEVLFSLRAIKLVADGSNQGLTGLQSVDYQCCEAHQVPGVGRRGLFNFDPALRLAAVMQQIARFGWPMMTHANGDAAIANVLAAYRLALNVVPPPGESPQPKPVDVPPASRHRIEHASLLTDESIDAMKELDVSPSFLIGHAGYWGKAFSETILGKDRAQMLDRCRSAADAGLRISLHSDHFVTPLGPLRNMEQAIGRWMEGYWKDKTAHPGRSDPVLNKGERLNTDQALRAITIDAAWQCNLDKQVGSLEAGKQADLVILAGNPLTAPIGARLRDIDVLETWVSGRKVFHGPVLRAQGEAGAGCAAA</sequence>
<dbReference type="Proteomes" id="UP000220629">
    <property type="component" value="Unassembled WGS sequence"/>
</dbReference>
<feature type="domain" description="Amidohydrolase 3" evidence="1">
    <location>
        <begin position="105"/>
        <end position="626"/>
    </location>
</feature>
<dbReference type="PANTHER" id="PTHR22642">
    <property type="entry name" value="IMIDAZOLONEPROPIONASE"/>
    <property type="match status" value="1"/>
</dbReference>
<protein>
    <submittedName>
        <fullName evidence="2">Amidohydrolase</fullName>
    </submittedName>
</protein>
<dbReference type="InterPro" id="IPR013108">
    <property type="entry name" value="Amidohydro_3"/>
</dbReference>
<dbReference type="EMBL" id="PDDY01000001">
    <property type="protein sequence ID" value="PEH41381.1"/>
    <property type="molecule type" value="Genomic_DNA"/>
</dbReference>
<reference evidence="3" key="1">
    <citation type="submission" date="2017-09" db="EMBL/GenBank/DDBJ databases">
        <title>FDA dAtabase for Regulatory Grade micrObial Sequences (FDA-ARGOS): Supporting development and validation of Infectious Disease Dx tests.</title>
        <authorList>
            <person name="Minogue T."/>
            <person name="Wolcott M."/>
            <person name="Wasieloski L."/>
            <person name="Aguilar W."/>
            <person name="Moore D."/>
            <person name="Tallon L."/>
            <person name="Sadzewicz L."/>
            <person name="Ott S."/>
            <person name="Zhao X."/>
            <person name="Nagaraj S."/>
            <person name="Vavikolanu K."/>
            <person name="Aluvathingal J."/>
            <person name="Nadendla S."/>
            <person name="Sichtig H."/>
        </authorList>
    </citation>
    <scope>NUCLEOTIDE SEQUENCE [LARGE SCALE GENOMIC DNA]</scope>
    <source>
        <strain evidence="3">FDAARGOS_390</strain>
    </source>
</reference>
<dbReference type="Gene3D" id="2.30.40.10">
    <property type="entry name" value="Urease, subunit C, domain 1"/>
    <property type="match status" value="1"/>
</dbReference>
<dbReference type="InterPro" id="IPR033932">
    <property type="entry name" value="YtcJ-like"/>
</dbReference>
<organism evidence="2 3">
    <name type="scientific">Burkholderia gladioli</name>
    <name type="common">Pseudomonas marginata</name>
    <name type="synonym">Phytomonas marginata</name>
    <dbReference type="NCBI Taxonomy" id="28095"/>
    <lineage>
        <taxon>Bacteria</taxon>
        <taxon>Pseudomonadati</taxon>
        <taxon>Pseudomonadota</taxon>
        <taxon>Betaproteobacteria</taxon>
        <taxon>Burkholderiales</taxon>
        <taxon>Burkholderiaceae</taxon>
        <taxon>Burkholderia</taxon>
    </lineage>
</organism>
<dbReference type="RefSeq" id="WP_098151551.1">
    <property type="nucleotide sequence ID" value="NZ_CADEQB010000004.1"/>
</dbReference>
<dbReference type="SUPFAM" id="SSF51556">
    <property type="entry name" value="Metallo-dependent hydrolases"/>
    <property type="match status" value="1"/>
</dbReference>
<dbReference type="PANTHER" id="PTHR22642:SF2">
    <property type="entry name" value="PROTEIN LONG AFTER FAR-RED 3"/>
    <property type="match status" value="1"/>
</dbReference>
<proteinExistence type="predicted"/>
<accession>A0A2A7SCS5</accession>
<dbReference type="Gene3D" id="3.10.310.70">
    <property type="match status" value="1"/>
</dbReference>
<evidence type="ECO:0000313" key="2">
    <source>
        <dbReference type="EMBL" id="PEH41381.1"/>
    </source>
</evidence>
<dbReference type="GO" id="GO:0016810">
    <property type="term" value="F:hydrolase activity, acting on carbon-nitrogen (but not peptide) bonds"/>
    <property type="evidence" value="ECO:0007669"/>
    <property type="project" value="InterPro"/>
</dbReference>
<dbReference type="InterPro" id="IPR032466">
    <property type="entry name" value="Metal_Hydrolase"/>
</dbReference>
<dbReference type="Gene3D" id="3.20.20.140">
    <property type="entry name" value="Metal-dependent hydrolases"/>
    <property type="match status" value="1"/>
</dbReference>
<gene>
    <name evidence="2" type="ORF">CRM94_03950</name>
</gene>
<evidence type="ECO:0000313" key="3">
    <source>
        <dbReference type="Proteomes" id="UP000220629"/>
    </source>
</evidence>
<dbReference type="Pfam" id="PF07969">
    <property type="entry name" value="Amidohydro_3"/>
    <property type="match status" value="1"/>
</dbReference>
<name>A0A2A7SCS5_BURGA</name>
<dbReference type="InterPro" id="IPR011059">
    <property type="entry name" value="Metal-dep_hydrolase_composite"/>
</dbReference>
<comment type="caution">
    <text evidence="2">The sequence shown here is derived from an EMBL/GenBank/DDBJ whole genome shotgun (WGS) entry which is preliminary data.</text>
</comment>